<dbReference type="EMBL" id="UINC01055257">
    <property type="protein sequence ID" value="SVB73919.1"/>
    <property type="molecule type" value="Genomic_DNA"/>
</dbReference>
<protein>
    <submittedName>
        <fullName evidence="1">Uncharacterized protein</fullName>
    </submittedName>
</protein>
<proteinExistence type="predicted"/>
<dbReference type="AlphaFoldDB" id="A0A382GG78"/>
<evidence type="ECO:0000313" key="1">
    <source>
        <dbReference type="EMBL" id="SVB73919.1"/>
    </source>
</evidence>
<organism evidence="1">
    <name type="scientific">marine metagenome</name>
    <dbReference type="NCBI Taxonomy" id="408172"/>
    <lineage>
        <taxon>unclassified sequences</taxon>
        <taxon>metagenomes</taxon>
        <taxon>ecological metagenomes</taxon>
    </lineage>
</organism>
<feature type="non-terminal residue" evidence="1">
    <location>
        <position position="1"/>
    </location>
</feature>
<gene>
    <name evidence="1" type="ORF">METZ01_LOCUS226773</name>
</gene>
<name>A0A382GG78_9ZZZZ</name>
<sequence>SAPRKANLTEGHEIVFLQFHRKSEFILVGQKNLWRE</sequence>
<accession>A0A382GG78</accession>
<reference evidence="1" key="1">
    <citation type="submission" date="2018-05" db="EMBL/GenBank/DDBJ databases">
        <authorList>
            <person name="Lanie J.A."/>
            <person name="Ng W.-L."/>
            <person name="Kazmierczak K.M."/>
            <person name="Andrzejewski T.M."/>
            <person name="Davidsen T.M."/>
            <person name="Wayne K.J."/>
            <person name="Tettelin H."/>
            <person name="Glass J.I."/>
            <person name="Rusch D."/>
            <person name="Podicherti R."/>
            <person name="Tsui H.-C.T."/>
            <person name="Winkler M.E."/>
        </authorList>
    </citation>
    <scope>NUCLEOTIDE SEQUENCE</scope>
</reference>